<feature type="transmembrane region" description="Helical" evidence="1">
    <location>
        <begin position="918"/>
        <end position="943"/>
    </location>
</feature>
<dbReference type="PANTHER" id="PTHR32063:SF33">
    <property type="entry name" value="RND SUPERFAMILY EFFLUX PUMP PERMEASE COMPONENT"/>
    <property type="match status" value="1"/>
</dbReference>
<feature type="transmembrane region" description="Helical" evidence="1">
    <location>
        <begin position="437"/>
        <end position="457"/>
    </location>
</feature>
<feature type="transmembrane region" description="Helical" evidence="1">
    <location>
        <begin position="535"/>
        <end position="554"/>
    </location>
</feature>
<keyword evidence="1" id="KW-1133">Transmembrane helix</keyword>
<name>A0A8J6NPD8_9BACT</name>
<keyword evidence="1" id="KW-0472">Membrane</keyword>
<dbReference type="Gene3D" id="3.30.70.1320">
    <property type="entry name" value="Multidrug efflux transporter AcrB pore domain like"/>
    <property type="match status" value="1"/>
</dbReference>
<dbReference type="InterPro" id="IPR001036">
    <property type="entry name" value="Acrflvin-R"/>
</dbReference>
<sequence length="1044" mass="115152">MNSLPQKDPEKKGAIVWMAGHSVTANLLMLVLLLGGLYMATRIKKEVFPDFELDQVQITVPYPGASPQEVEKGIILAIEEAVQGLEGVDEVRASAREGSGTVTVEMIEGENLQKLAQDIQNEVDRITSFPEEAEKPQVVIVSRKRYVVSLALYGDQSEGVLREYSEYLRDRLLQEADITQVELTGVRNYEISVEIPQDTLRTYNLTLEEVAARIGRASVELPGGAVKTPGGDVLVRIKERRDYGHEFGKIPIITANDGTQVLLEDIADIKDGFEETDYAATYNGKPAVMIDVYRVGDQTPVAVSDAVKKVVAEVNEQLPPDLAIVLRNDRSDIYRQRMGLLIKNGFFGLGLVFILLALFLEARLAFWVALGIPISFLGSLLILPAADVSINMVSMFAFIVTLGIVVDDAIVVGENVYHHYQRGVPWLEASVAGTREIAMPVIFGVLTNMVAFVPMFFVPGILGKVFKQIPVVVISVFAISLAECFFILPAHVGHQKPQRKGFLSWMYTRQQRFSEGFVRLVVRRYGPLLDLALRWRYVTVSVGLAVLLIMAGYVKSGRMGFELFPKIESDYAQVTATLPFGSAFEKTQKVQQMLVRAAQEVVAANGEQKLAEGIFASIHVNKAEVRIYLTPADKRPLSTAQVTERWRERVGVIPGLESILFESDAGGPGRGAAITLELSHKDIGLLEQAAAEVAAALGFYPNVKDIDDGFAPGKQQLDFQIKPEARSLGLRSREVARQVRHAYYGAEALRQQRGRNEIKVMVRLPKDERVSEYNLEEMILRTPAGNEIPLRSAVSIQRGRAYTDINRRNGRRIVSVEADVRPRSQAGQVLASLKAETLPSLQEKYPGLAYSFEGHQADQRESMQSLMRGLLAALVVIFAMLAVPLNSYIQPLIIMAAVPFGIVGAVLGHLIMGYSLSVLSMFGVVALCGVVVNDSLVLIDFANRRKRAGMSRFDAIHQAGIHRFRPIILTTLTTFGGLSPMIFETSRQARFLIPMALSLGYGILFATVITLVLVPSLYLIIDDISQLMRTKPAADIQTRPESGS</sequence>
<dbReference type="SUPFAM" id="SSF82693">
    <property type="entry name" value="Multidrug efflux transporter AcrB pore domain, PN1, PN2, PC1 and PC2 subdomains"/>
    <property type="match status" value="3"/>
</dbReference>
<feature type="transmembrane region" description="Helical" evidence="1">
    <location>
        <begin position="469"/>
        <end position="488"/>
    </location>
</feature>
<dbReference type="GO" id="GO:0042910">
    <property type="term" value="F:xenobiotic transmembrane transporter activity"/>
    <property type="evidence" value="ECO:0007669"/>
    <property type="project" value="TreeGrafter"/>
</dbReference>
<feature type="transmembrane region" description="Helical" evidence="1">
    <location>
        <begin position="365"/>
        <end position="383"/>
    </location>
</feature>
<feature type="transmembrane region" description="Helical" evidence="1">
    <location>
        <begin position="870"/>
        <end position="898"/>
    </location>
</feature>
<comment type="caution">
    <text evidence="2">The sequence shown here is derived from an EMBL/GenBank/DDBJ whole genome shotgun (WGS) entry which is preliminary data.</text>
</comment>
<keyword evidence="1" id="KW-0812">Transmembrane</keyword>
<feature type="transmembrane region" description="Helical" evidence="1">
    <location>
        <begin position="964"/>
        <end position="983"/>
    </location>
</feature>
<dbReference type="InterPro" id="IPR027463">
    <property type="entry name" value="AcrB_DN_DC_subdom"/>
</dbReference>
<dbReference type="EMBL" id="JACNJH010000179">
    <property type="protein sequence ID" value="MBC8362294.1"/>
    <property type="molecule type" value="Genomic_DNA"/>
</dbReference>
<organism evidence="2 3">
    <name type="scientific">Candidatus Desulfatibia profunda</name>
    <dbReference type="NCBI Taxonomy" id="2841695"/>
    <lineage>
        <taxon>Bacteria</taxon>
        <taxon>Pseudomonadati</taxon>
        <taxon>Thermodesulfobacteriota</taxon>
        <taxon>Desulfobacteria</taxon>
        <taxon>Desulfobacterales</taxon>
        <taxon>Desulfobacterales incertae sedis</taxon>
        <taxon>Candidatus Desulfatibia</taxon>
    </lineage>
</organism>
<dbReference type="AlphaFoldDB" id="A0A8J6NPD8"/>
<dbReference type="PANTHER" id="PTHR32063">
    <property type="match status" value="1"/>
</dbReference>
<dbReference type="SUPFAM" id="SSF82866">
    <property type="entry name" value="Multidrug efflux transporter AcrB transmembrane domain"/>
    <property type="match status" value="2"/>
</dbReference>
<feature type="transmembrane region" description="Helical" evidence="1">
    <location>
        <begin position="15"/>
        <end position="38"/>
    </location>
</feature>
<gene>
    <name evidence="2" type="ORF">H8E23_12950</name>
</gene>
<evidence type="ECO:0000313" key="2">
    <source>
        <dbReference type="EMBL" id="MBC8362294.1"/>
    </source>
</evidence>
<accession>A0A8J6NPD8</accession>
<evidence type="ECO:0000313" key="3">
    <source>
        <dbReference type="Proteomes" id="UP000603434"/>
    </source>
</evidence>
<dbReference type="Proteomes" id="UP000603434">
    <property type="component" value="Unassembled WGS sequence"/>
</dbReference>
<dbReference type="SUPFAM" id="SSF82714">
    <property type="entry name" value="Multidrug efflux transporter AcrB TolC docking domain, DN and DC subdomains"/>
    <property type="match status" value="2"/>
</dbReference>
<reference evidence="2 3" key="1">
    <citation type="submission" date="2020-08" db="EMBL/GenBank/DDBJ databases">
        <title>Bridging the membrane lipid divide: bacteria of the FCB group superphylum have the potential to synthesize archaeal ether lipids.</title>
        <authorList>
            <person name="Villanueva L."/>
            <person name="Von Meijenfeldt F.A.B."/>
            <person name="Westbye A.B."/>
            <person name="Yadav S."/>
            <person name="Hopmans E.C."/>
            <person name="Dutilh B.E."/>
            <person name="Sinninghe Damste J.S."/>
        </authorList>
    </citation>
    <scope>NUCLEOTIDE SEQUENCE [LARGE SCALE GENOMIC DNA]</scope>
    <source>
        <strain evidence="2">NIOZ-UU30</strain>
    </source>
</reference>
<dbReference type="Gene3D" id="3.30.70.1430">
    <property type="entry name" value="Multidrug efflux transporter AcrB pore domain"/>
    <property type="match status" value="2"/>
</dbReference>
<feature type="transmembrane region" description="Helical" evidence="1">
    <location>
        <begin position="340"/>
        <end position="359"/>
    </location>
</feature>
<protein>
    <submittedName>
        <fullName evidence="2">Efflux RND transporter permease subunit</fullName>
    </submittedName>
</protein>
<dbReference type="Gene3D" id="3.30.2090.10">
    <property type="entry name" value="Multidrug efflux transporter AcrB TolC docking domain, DN and DC subdomains"/>
    <property type="match status" value="2"/>
</dbReference>
<dbReference type="Pfam" id="PF00873">
    <property type="entry name" value="ACR_tran"/>
    <property type="match status" value="1"/>
</dbReference>
<feature type="transmembrane region" description="Helical" evidence="1">
    <location>
        <begin position="995"/>
        <end position="1021"/>
    </location>
</feature>
<proteinExistence type="predicted"/>
<evidence type="ECO:0000256" key="1">
    <source>
        <dbReference type="SAM" id="Phobius"/>
    </source>
</evidence>
<dbReference type="PRINTS" id="PR00702">
    <property type="entry name" value="ACRIFLAVINRP"/>
</dbReference>
<dbReference type="Gene3D" id="3.30.70.1440">
    <property type="entry name" value="Multidrug efflux transporter AcrB pore domain"/>
    <property type="match status" value="1"/>
</dbReference>
<dbReference type="Gene3D" id="1.20.1640.10">
    <property type="entry name" value="Multidrug efflux transporter AcrB transmembrane domain"/>
    <property type="match status" value="2"/>
</dbReference>
<dbReference type="GO" id="GO:0005886">
    <property type="term" value="C:plasma membrane"/>
    <property type="evidence" value="ECO:0007669"/>
    <property type="project" value="TreeGrafter"/>
</dbReference>